<comment type="caution">
    <text evidence="2">The sequence shown here is derived from an EMBL/GenBank/DDBJ whole genome shotgun (WGS) entry which is preliminary data.</text>
</comment>
<keyword evidence="3" id="KW-1185">Reference proteome</keyword>
<dbReference type="OrthoDB" id="5593200at2759"/>
<feature type="compositionally biased region" description="Polar residues" evidence="1">
    <location>
        <begin position="1"/>
        <end position="11"/>
    </location>
</feature>
<dbReference type="EMBL" id="CAJVPQ010004286">
    <property type="protein sequence ID" value="CAG8648373.1"/>
    <property type="molecule type" value="Genomic_DNA"/>
</dbReference>
<dbReference type="Proteomes" id="UP000789570">
    <property type="component" value="Unassembled WGS sequence"/>
</dbReference>
<evidence type="ECO:0000256" key="1">
    <source>
        <dbReference type="SAM" id="MobiDB-lite"/>
    </source>
</evidence>
<sequence>MTYLTQAQPIKSNEFIPINEENNDDNLINQSISNEEMNSDSEENLDEPFGYEEDNLQPKILQIYTTEQEKIPEDDLTIINSIMKNIKLPDSAIPEWAKSIPEEAWLPITKSNDT</sequence>
<feature type="region of interest" description="Disordered" evidence="1">
    <location>
        <begin position="1"/>
        <end position="26"/>
    </location>
</feature>
<evidence type="ECO:0000313" key="3">
    <source>
        <dbReference type="Proteomes" id="UP000789570"/>
    </source>
</evidence>
<organism evidence="2 3">
    <name type="scientific">Funneliformis caledonium</name>
    <dbReference type="NCBI Taxonomy" id="1117310"/>
    <lineage>
        <taxon>Eukaryota</taxon>
        <taxon>Fungi</taxon>
        <taxon>Fungi incertae sedis</taxon>
        <taxon>Mucoromycota</taxon>
        <taxon>Glomeromycotina</taxon>
        <taxon>Glomeromycetes</taxon>
        <taxon>Glomerales</taxon>
        <taxon>Glomeraceae</taxon>
        <taxon>Funneliformis</taxon>
    </lineage>
</organism>
<accession>A0A9N9DTG5</accession>
<evidence type="ECO:0000313" key="2">
    <source>
        <dbReference type="EMBL" id="CAG8648373.1"/>
    </source>
</evidence>
<dbReference type="AlphaFoldDB" id="A0A9N9DTG5"/>
<name>A0A9N9DTG5_9GLOM</name>
<dbReference type="Pfam" id="PF06910">
    <property type="entry name" value="MEA1"/>
    <property type="match status" value="1"/>
</dbReference>
<proteinExistence type="predicted"/>
<protein>
    <submittedName>
        <fullName evidence="2">16791_t:CDS:1</fullName>
    </submittedName>
</protein>
<feature type="compositionally biased region" description="Low complexity" evidence="1">
    <location>
        <begin position="13"/>
        <end position="26"/>
    </location>
</feature>
<reference evidence="2" key="1">
    <citation type="submission" date="2021-06" db="EMBL/GenBank/DDBJ databases">
        <authorList>
            <person name="Kallberg Y."/>
            <person name="Tangrot J."/>
            <person name="Rosling A."/>
        </authorList>
    </citation>
    <scope>NUCLEOTIDE SEQUENCE</scope>
    <source>
        <strain evidence="2">UK204</strain>
    </source>
</reference>
<gene>
    <name evidence="2" type="ORF">FCALED_LOCUS10932</name>
</gene>